<reference evidence="4" key="1">
    <citation type="journal article" date="2010" name="Genome Res.">
        <title>Population genomic sequencing of Coccidioides fungi reveals recent hybridization and transposon control.</title>
        <authorList>
            <person name="Neafsey D.E."/>
            <person name="Barker B.M."/>
            <person name="Sharpton T.J."/>
            <person name="Stajich J.E."/>
            <person name="Park D.J."/>
            <person name="Whiston E."/>
            <person name="Hung C.-Y."/>
            <person name="McMahan C."/>
            <person name="White J."/>
            <person name="Sykes S."/>
            <person name="Heiman D."/>
            <person name="Young S."/>
            <person name="Zeng Q."/>
            <person name="Abouelleil A."/>
            <person name="Aftuck L."/>
            <person name="Bessette D."/>
            <person name="Brown A."/>
            <person name="FitzGerald M."/>
            <person name="Lui A."/>
            <person name="Macdonald J.P."/>
            <person name="Priest M."/>
            <person name="Orbach M.J."/>
            <person name="Galgiani J.N."/>
            <person name="Kirkland T.N."/>
            <person name="Cole G.T."/>
            <person name="Birren B.W."/>
            <person name="Henn M.R."/>
            <person name="Taylor J.W."/>
            <person name="Rounsley S.D."/>
        </authorList>
    </citation>
    <scope>NUCLEOTIDE SEQUENCE [LARGE SCALE GENOMIC DNA]</scope>
    <source>
        <strain evidence="4">H538.4</strain>
    </source>
</reference>
<feature type="domain" description="Calcineurin-like phosphoesterase" evidence="2">
    <location>
        <begin position="5"/>
        <end position="228"/>
    </location>
</feature>
<dbReference type="Gene3D" id="3.60.21.10">
    <property type="match status" value="1"/>
</dbReference>
<dbReference type="InterPro" id="IPR004843">
    <property type="entry name" value="Calcineurin-like_PHP"/>
</dbReference>
<name>A0A0J8RCQ6_COCIT</name>
<evidence type="ECO:0000313" key="3">
    <source>
        <dbReference type="EMBL" id="KMU83000.1"/>
    </source>
</evidence>
<dbReference type="eggNOG" id="ENOG502RZN8">
    <property type="taxonomic scope" value="Eukaryota"/>
</dbReference>
<proteinExistence type="predicted"/>
<evidence type="ECO:0000313" key="4">
    <source>
        <dbReference type="Proteomes" id="UP000054563"/>
    </source>
</evidence>
<feature type="coiled-coil region" evidence="1">
    <location>
        <begin position="71"/>
        <end position="98"/>
    </location>
</feature>
<dbReference type="PANTHER" id="PTHR37844">
    <property type="entry name" value="SER/THR PROTEIN PHOSPHATASE SUPERFAMILY (AFU_ORTHOLOGUE AFUA_1G14840)"/>
    <property type="match status" value="1"/>
</dbReference>
<evidence type="ECO:0000256" key="1">
    <source>
        <dbReference type="SAM" id="Coils"/>
    </source>
</evidence>
<organism evidence="3 4">
    <name type="scientific">Coccidioides immitis H538.4</name>
    <dbReference type="NCBI Taxonomy" id="396776"/>
    <lineage>
        <taxon>Eukaryota</taxon>
        <taxon>Fungi</taxon>
        <taxon>Dikarya</taxon>
        <taxon>Ascomycota</taxon>
        <taxon>Pezizomycotina</taxon>
        <taxon>Eurotiomycetes</taxon>
        <taxon>Eurotiomycetidae</taxon>
        <taxon>Onygenales</taxon>
        <taxon>Onygenaceae</taxon>
        <taxon>Coccidioides</taxon>
    </lineage>
</organism>
<dbReference type="AlphaFoldDB" id="A0A0J8RCQ6"/>
<dbReference type="EMBL" id="DS016982">
    <property type="protein sequence ID" value="KMU83000.1"/>
    <property type="molecule type" value="Genomic_DNA"/>
</dbReference>
<dbReference type="VEuPathDB" id="FungiDB:CIHG_00782"/>
<dbReference type="PANTHER" id="PTHR37844:SF2">
    <property type="entry name" value="SER_THR PROTEIN PHOSPHATASE SUPERFAMILY (AFU_ORTHOLOGUE AFUA_1G14840)"/>
    <property type="match status" value="1"/>
</dbReference>
<dbReference type="InterPro" id="IPR029052">
    <property type="entry name" value="Metallo-depent_PP-like"/>
</dbReference>
<gene>
    <name evidence="3" type="ORF">CIHG_00782</name>
</gene>
<protein>
    <submittedName>
        <fullName evidence="3">Ser/Thr protein phosphatase superfamily protein</fullName>
    </submittedName>
</protein>
<evidence type="ECO:0000259" key="2">
    <source>
        <dbReference type="Pfam" id="PF00149"/>
    </source>
</evidence>
<dbReference type="Pfam" id="PF00149">
    <property type="entry name" value="Metallophos"/>
    <property type="match status" value="1"/>
</dbReference>
<dbReference type="GO" id="GO:0016787">
    <property type="term" value="F:hydrolase activity"/>
    <property type="evidence" value="ECO:0007669"/>
    <property type="project" value="InterPro"/>
</dbReference>
<accession>A0A0J8RCQ6</accession>
<sequence length="265" mass="30466">MEVQILSDLHLETPAAYDIFTVNPKAPYLALLGDTGNVRDDGFFTFIRGQLQNFQLVFLLLGNHEPFYSSWMETKAKLERFQNEMERALNNKEVQGKLIFLDRARYDISPTVTVLGCTLFSHITPEQEEDVSFGMNDFYYISGWSVEAHQAAHLEDLAWLNKEVESISRHDPERKVVIFTHYCPTTDEKVIDPTHTNSHISSGFMSDLSKEVCWGDTCVKLWAFGHTHFNCDFLDQKTAKRVVCNQRGYYFAQSKGFDGEKVVKI</sequence>
<keyword evidence="1" id="KW-0175">Coiled coil</keyword>
<dbReference type="Proteomes" id="UP000054563">
    <property type="component" value="Unassembled WGS sequence"/>
</dbReference>
<dbReference type="OrthoDB" id="550558at2759"/>
<dbReference type="SUPFAM" id="SSF56300">
    <property type="entry name" value="Metallo-dependent phosphatases"/>
    <property type="match status" value="1"/>
</dbReference>